<name>A0A8S1P5X3_9CILI</name>
<evidence type="ECO:0000256" key="1">
    <source>
        <dbReference type="SAM" id="Coils"/>
    </source>
</evidence>
<dbReference type="AlphaFoldDB" id="A0A8S1P5X3"/>
<dbReference type="Proteomes" id="UP000692954">
    <property type="component" value="Unassembled WGS sequence"/>
</dbReference>
<keyword evidence="1" id="KW-0175">Coiled coil</keyword>
<evidence type="ECO:0000313" key="2">
    <source>
        <dbReference type="EMBL" id="CAD8098417.1"/>
    </source>
</evidence>
<accession>A0A8S1P5X3</accession>
<protein>
    <submittedName>
        <fullName evidence="2">Uncharacterized protein</fullName>
    </submittedName>
</protein>
<reference evidence="2" key="1">
    <citation type="submission" date="2021-01" db="EMBL/GenBank/DDBJ databases">
        <authorList>
            <consortium name="Genoscope - CEA"/>
            <person name="William W."/>
        </authorList>
    </citation>
    <scope>NUCLEOTIDE SEQUENCE</scope>
</reference>
<proteinExistence type="predicted"/>
<comment type="caution">
    <text evidence="2">The sequence shown here is derived from an EMBL/GenBank/DDBJ whole genome shotgun (WGS) entry which is preliminary data.</text>
</comment>
<dbReference type="EMBL" id="CAJJDN010000070">
    <property type="protein sequence ID" value="CAD8098417.1"/>
    <property type="molecule type" value="Genomic_DNA"/>
</dbReference>
<sequence length="258" mass="31082">MFKNFIKKEALCELHQSQIQFLNISNDSLKGKRALCEECDLDKPISLKKGQQILNNLEEFVKQTIQQRTTQIYQTINSEIENLEKEFKQFMFRIKNQINEIIKNNALTPFEKYKEQEVFTTSNYQDIAELLQSYYSIKENKYIITEGLEKCVQNVIKNYQQHLKEIQQTRKYFQQSCNSYEINNEYVEIQIYEEVQLIECNLETNLKYIFDLFYCNQDSQDLKCYYKNKLIENMNQTLREIKQQDQSNIMPLIIKRVI</sequence>
<organism evidence="2 3">
    <name type="scientific">Paramecium sonneborni</name>
    <dbReference type="NCBI Taxonomy" id="65129"/>
    <lineage>
        <taxon>Eukaryota</taxon>
        <taxon>Sar</taxon>
        <taxon>Alveolata</taxon>
        <taxon>Ciliophora</taxon>
        <taxon>Intramacronucleata</taxon>
        <taxon>Oligohymenophorea</taxon>
        <taxon>Peniculida</taxon>
        <taxon>Parameciidae</taxon>
        <taxon>Paramecium</taxon>
    </lineage>
</organism>
<keyword evidence="3" id="KW-1185">Reference proteome</keyword>
<evidence type="ECO:0000313" key="3">
    <source>
        <dbReference type="Proteomes" id="UP000692954"/>
    </source>
</evidence>
<feature type="coiled-coil region" evidence="1">
    <location>
        <begin position="66"/>
        <end position="100"/>
    </location>
</feature>
<gene>
    <name evidence="2" type="ORF">PSON_ATCC_30995.1.T0700108</name>
</gene>